<dbReference type="EMBL" id="JACCFW010000001">
    <property type="protein sequence ID" value="NYJ75297.1"/>
    <property type="molecule type" value="Genomic_DNA"/>
</dbReference>
<dbReference type="AlphaFoldDB" id="A0A853DF50"/>
<keyword evidence="3" id="KW-1185">Reference proteome</keyword>
<dbReference type="RefSeq" id="WP_179481845.1">
    <property type="nucleotide sequence ID" value="NZ_JACCFW010000001.1"/>
</dbReference>
<feature type="transmembrane region" description="Helical" evidence="1">
    <location>
        <begin position="264"/>
        <end position="285"/>
    </location>
</feature>
<name>A0A853DF50_9MICO</name>
<feature type="transmembrane region" description="Helical" evidence="1">
    <location>
        <begin position="231"/>
        <end position="252"/>
    </location>
</feature>
<feature type="transmembrane region" description="Helical" evidence="1">
    <location>
        <begin position="94"/>
        <end position="113"/>
    </location>
</feature>
<keyword evidence="1" id="KW-0812">Transmembrane</keyword>
<dbReference type="Proteomes" id="UP000571817">
    <property type="component" value="Unassembled WGS sequence"/>
</dbReference>
<keyword evidence="1" id="KW-1133">Transmembrane helix</keyword>
<comment type="caution">
    <text evidence="2">The sequence shown here is derived from an EMBL/GenBank/DDBJ whole genome shotgun (WGS) entry which is preliminary data.</text>
</comment>
<evidence type="ECO:0000256" key="1">
    <source>
        <dbReference type="SAM" id="Phobius"/>
    </source>
</evidence>
<dbReference type="PANTHER" id="PTHR36844">
    <property type="entry name" value="PROTEASE PRSW"/>
    <property type="match status" value="1"/>
</dbReference>
<evidence type="ECO:0000313" key="2">
    <source>
        <dbReference type="EMBL" id="NYJ75297.1"/>
    </source>
</evidence>
<feature type="transmembrane region" description="Helical" evidence="1">
    <location>
        <begin position="197"/>
        <end position="224"/>
    </location>
</feature>
<gene>
    <name evidence="2" type="ORF">HNR15_002260</name>
</gene>
<keyword evidence="1" id="KW-0472">Membrane</keyword>
<accession>A0A853DF50</accession>
<dbReference type="PANTHER" id="PTHR36844:SF1">
    <property type="entry name" value="PROTEASE PRSW"/>
    <property type="match status" value="1"/>
</dbReference>
<feature type="transmembrane region" description="Helical" evidence="1">
    <location>
        <begin position="33"/>
        <end position="54"/>
    </location>
</feature>
<feature type="transmembrane region" description="Helical" evidence="1">
    <location>
        <begin position="60"/>
        <end position="82"/>
    </location>
</feature>
<sequence length="392" mass="42543">MSTEAPRGAPVPGQKRPSYRPALLLHRPILRHWLAVALLAVFFGACGYSVLKIVRAQSGVTATVLGIMLSLVVLGIIVPVLLWLDRFEREPPQLLVMVFAWGACVATLGALTLNQFGGTLVGVRPGDSLLDVTVAPVVEESLKGLAPLLILLLWRREIDGVVDGMVYAGMTAAGFAAVEDVFYLAQGYSTAGRHGLFATFLVRVVMSPFAHPLFSLCVGIGIGLSATSGRWLVRIAAPIIGWCCAVLLHAGWNAGAVLAIHGSVWTYLLLQLPLFAAFVAIVVTARRREAALIDRHLRHYVETGDLTLPEVAMLASIPERRYARAWAGAHYGRLGEHQMRQLQDAGSELALLQARIAHGQRGARLRTDERDLLNVIAGCREPYLDTALYRRG</sequence>
<evidence type="ECO:0000313" key="3">
    <source>
        <dbReference type="Proteomes" id="UP000571817"/>
    </source>
</evidence>
<organism evidence="2 3">
    <name type="scientific">Allobranchiibius huperziae</name>
    <dbReference type="NCBI Taxonomy" id="1874116"/>
    <lineage>
        <taxon>Bacteria</taxon>
        <taxon>Bacillati</taxon>
        <taxon>Actinomycetota</taxon>
        <taxon>Actinomycetes</taxon>
        <taxon>Micrococcales</taxon>
        <taxon>Dermacoccaceae</taxon>
        <taxon>Allobranchiibius</taxon>
    </lineage>
</organism>
<proteinExistence type="predicted"/>
<feature type="transmembrane region" description="Helical" evidence="1">
    <location>
        <begin position="166"/>
        <end position="185"/>
    </location>
</feature>
<dbReference type="Pfam" id="PF13367">
    <property type="entry name" value="PrsW-protease"/>
    <property type="match status" value="1"/>
</dbReference>
<dbReference type="InterPro" id="IPR026898">
    <property type="entry name" value="PrsW"/>
</dbReference>
<dbReference type="GO" id="GO:0008233">
    <property type="term" value="F:peptidase activity"/>
    <property type="evidence" value="ECO:0007669"/>
    <property type="project" value="InterPro"/>
</dbReference>
<reference evidence="2 3" key="1">
    <citation type="submission" date="2020-07" db="EMBL/GenBank/DDBJ databases">
        <title>Sequencing the genomes of 1000 actinobacteria strains.</title>
        <authorList>
            <person name="Klenk H.-P."/>
        </authorList>
    </citation>
    <scope>NUCLEOTIDE SEQUENCE [LARGE SCALE GENOMIC DNA]</scope>
    <source>
        <strain evidence="2 3">DSM 29531</strain>
    </source>
</reference>
<protein>
    <submittedName>
        <fullName evidence="2">RsiW-degrading membrane proteinase PrsW (M82 family)</fullName>
    </submittedName>
</protein>